<dbReference type="EMBL" id="WKPR01000005">
    <property type="protein sequence ID" value="MSB19311.1"/>
    <property type="molecule type" value="Genomic_DNA"/>
</dbReference>
<evidence type="ECO:0000313" key="2">
    <source>
        <dbReference type="EMBL" id="MSB19311.1"/>
    </source>
</evidence>
<evidence type="ECO:0000313" key="3">
    <source>
        <dbReference type="Proteomes" id="UP000434475"/>
    </source>
</evidence>
<accession>A0A6I2QZN4</accession>
<gene>
    <name evidence="2" type="ORF">GKE97_07240</name>
</gene>
<dbReference type="RefSeq" id="WP_044928310.1">
    <property type="nucleotide sequence ID" value="NZ_WKPR01000005.1"/>
</dbReference>
<dbReference type="Proteomes" id="UP000434475">
    <property type="component" value="Unassembled WGS sequence"/>
</dbReference>
<organism evidence="2 3">
    <name type="scientific">Flavonifractor plautii</name>
    <name type="common">Fusobacterium plautii</name>
    <dbReference type="NCBI Taxonomy" id="292800"/>
    <lineage>
        <taxon>Bacteria</taxon>
        <taxon>Bacillati</taxon>
        <taxon>Bacillota</taxon>
        <taxon>Clostridia</taxon>
        <taxon>Eubacteriales</taxon>
        <taxon>Oscillospiraceae</taxon>
        <taxon>Flavonifractor</taxon>
    </lineage>
</organism>
<dbReference type="AlphaFoldDB" id="A0A6I2QZN4"/>
<sequence>MPKGKAASSSDSNSPLRPPTSLEAQENLMISLAVQCAEKQLRDGTASSQVITHYLKLGSSKERIEKEILEKQKELIEAKTKNLNSNSEAKELYNKALEAFRRYSGAGGEDDEY</sequence>
<feature type="region of interest" description="Disordered" evidence="1">
    <location>
        <begin position="1"/>
        <end position="21"/>
    </location>
</feature>
<protein>
    <submittedName>
        <fullName evidence="2">Uncharacterized protein</fullName>
    </submittedName>
</protein>
<name>A0A6I2QZN4_FLAPL</name>
<reference evidence="2 3" key="1">
    <citation type="journal article" date="2019" name="Nat. Med.">
        <title>A library of human gut bacterial isolates paired with longitudinal multiomics data enables mechanistic microbiome research.</title>
        <authorList>
            <person name="Poyet M."/>
            <person name="Groussin M."/>
            <person name="Gibbons S.M."/>
            <person name="Avila-Pacheco J."/>
            <person name="Jiang X."/>
            <person name="Kearney S.M."/>
            <person name="Perrotta A.R."/>
            <person name="Berdy B."/>
            <person name="Zhao S."/>
            <person name="Lieberman T.D."/>
            <person name="Swanson P.K."/>
            <person name="Smith M."/>
            <person name="Roesemann S."/>
            <person name="Alexander J.E."/>
            <person name="Rich S.A."/>
            <person name="Livny J."/>
            <person name="Vlamakis H."/>
            <person name="Clish C."/>
            <person name="Bullock K."/>
            <person name="Deik A."/>
            <person name="Scott J."/>
            <person name="Pierce K.A."/>
            <person name="Xavier R.J."/>
            <person name="Alm E.J."/>
        </authorList>
    </citation>
    <scope>NUCLEOTIDE SEQUENCE [LARGE SCALE GENOMIC DNA]</scope>
    <source>
        <strain evidence="2 3">BIOML-A2</strain>
    </source>
</reference>
<evidence type="ECO:0000256" key="1">
    <source>
        <dbReference type="SAM" id="MobiDB-lite"/>
    </source>
</evidence>
<proteinExistence type="predicted"/>
<comment type="caution">
    <text evidence="2">The sequence shown here is derived from an EMBL/GenBank/DDBJ whole genome shotgun (WGS) entry which is preliminary data.</text>
</comment>